<dbReference type="InterPro" id="IPR003886">
    <property type="entry name" value="NIDO_dom"/>
</dbReference>
<dbReference type="PANTHER" id="PTHR13802">
    <property type="entry name" value="MUCIN 4-RELATED"/>
    <property type="match status" value="1"/>
</dbReference>
<accession>A0A7K5ANP8</accession>
<dbReference type="InterPro" id="IPR051495">
    <property type="entry name" value="Epithelial_Barrier/Signaling"/>
</dbReference>
<reference evidence="3 4" key="1">
    <citation type="submission" date="2019-09" db="EMBL/GenBank/DDBJ databases">
        <title>Bird 10,000 Genomes (B10K) Project - Family phase.</title>
        <authorList>
            <person name="Zhang G."/>
        </authorList>
    </citation>
    <scope>NUCLEOTIDE SEQUENCE [LARGE SCALE GENOMIC DNA]</scope>
    <source>
        <strain evidence="3">B10K-DU-003-06</strain>
    </source>
</reference>
<sequence length="111" mass="12938">WDNADFSRGVGTTYYQEFSTLNTAKPPFVRDVEAKVRRYMRSSYSAAWTLKITWEKAPVYAAQSDTRKTITYQAVLTTDGFRSYILMLYQDRGMQWDYSRLATTNVLIGYT</sequence>
<keyword evidence="1" id="KW-1015">Disulfide bond</keyword>
<dbReference type="PANTHER" id="PTHR13802:SF52">
    <property type="entry name" value="MUCIN-4"/>
    <property type="match status" value="1"/>
</dbReference>
<evidence type="ECO:0000259" key="2">
    <source>
        <dbReference type="PROSITE" id="PS51220"/>
    </source>
</evidence>
<dbReference type="SMART" id="SM00539">
    <property type="entry name" value="NIDO"/>
    <property type="match status" value="1"/>
</dbReference>
<evidence type="ECO:0000256" key="1">
    <source>
        <dbReference type="ARBA" id="ARBA00023157"/>
    </source>
</evidence>
<keyword evidence="4" id="KW-1185">Reference proteome</keyword>
<feature type="non-terminal residue" evidence="3">
    <location>
        <position position="111"/>
    </location>
</feature>
<dbReference type="AlphaFoldDB" id="A0A7K5ANP8"/>
<evidence type="ECO:0000313" key="4">
    <source>
        <dbReference type="Proteomes" id="UP000529852"/>
    </source>
</evidence>
<dbReference type="Pfam" id="PF06119">
    <property type="entry name" value="NIDO"/>
    <property type="match status" value="1"/>
</dbReference>
<dbReference type="GO" id="GO:0007160">
    <property type="term" value="P:cell-matrix adhesion"/>
    <property type="evidence" value="ECO:0007669"/>
    <property type="project" value="InterPro"/>
</dbReference>
<gene>
    <name evidence="3" type="primary">Muc4</name>
    <name evidence="3" type="ORF">FURFIG_R08176</name>
</gene>
<protein>
    <submittedName>
        <fullName evidence="3">MUC4 protein</fullName>
    </submittedName>
</protein>
<feature type="domain" description="NIDO" evidence="2">
    <location>
        <begin position="1"/>
        <end position="111"/>
    </location>
</feature>
<proteinExistence type="predicted"/>
<name>A0A7K5ANP8_9FURN</name>
<dbReference type="GO" id="GO:0005176">
    <property type="term" value="F:ErbB-2 class receptor binding"/>
    <property type="evidence" value="ECO:0007669"/>
    <property type="project" value="TreeGrafter"/>
</dbReference>
<feature type="non-terminal residue" evidence="3">
    <location>
        <position position="1"/>
    </location>
</feature>
<organism evidence="3 4">
    <name type="scientific">Furnarius figulus</name>
    <dbReference type="NCBI Taxonomy" id="463165"/>
    <lineage>
        <taxon>Eukaryota</taxon>
        <taxon>Metazoa</taxon>
        <taxon>Chordata</taxon>
        <taxon>Craniata</taxon>
        <taxon>Vertebrata</taxon>
        <taxon>Euteleostomi</taxon>
        <taxon>Archelosauria</taxon>
        <taxon>Archosauria</taxon>
        <taxon>Dinosauria</taxon>
        <taxon>Saurischia</taxon>
        <taxon>Theropoda</taxon>
        <taxon>Coelurosauria</taxon>
        <taxon>Aves</taxon>
        <taxon>Neognathae</taxon>
        <taxon>Neoaves</taxon>
        <taxon>Telluraves</taxon>
        <taxon>Australaves</taxon>
        <taxon>Passeriformes</taxon>
        <taxon>Furnariidae</taxon>
        <taxon>Furnarius</taxon>
    </lineage>
</organism>
<evidence type="ECO:0000313" key="3">
    <source>
        <dbReference type="EMBL" id="NWR84897.1"/>
    </source>
</evidence>
<dbReference type="PROSITE" id="PS51220">
    <property type="entry name" value="NIDO"/>
    <property type="match status" value="1"/>
</dbReference>
<dbReference type="Proteomes" id="UP000529852">
    <property type="component" value="Unassembled WGS sequence"/>
</dbReference>
<comment type="caution">
    <text evidence="3">The sequence shown here is derived from an EMBL/GenBank/DDBJ whole genome shotgun (WGS) entry which is preliminary data.</text>
</comment>
<dbReference type="EMBL" id="VYZD01000066">
    <property type="protein sequence ID" value="NWR84897.1"/>
    <property type="molecule type" value="Genomic_DNA"/>
</dbReference>